<keyword evidence="1" id="KW-1133">Transmembrane helix</keyword>
<reference evidence="2 3" key="1">
    <citation type="journal article" date="2016" name="Nat. Commun.">
        <title>Thousands of microbial genomes shed light on interconnected biogeochemical processes in an aquifer system.</title>
        <authorList>
            <person name="Anantharaman K."/>
            <person name="Brown C.T."/>
            <person name="Hug L.A."/>
            <person name="Sharon I."/>
            <person name="Castelle C.J."/>
            <person name="Probst A.J."/>
            <person name="Thomas B.C."/>
            <person name="Singh A."/>
            <person name="Wilkins M.J."/>
            <person name="Karaoz U."/>
            <person name="Brodie E.L."/>
            <person name="Williams K.H."/>
            <person name="Hubbard S.S."/>
            <person name="Banfield J.F."/>
        </authorList>
    </citation>
    <scope>NUCLEOTIDE SEQUENCE [LARGE SCALE GENOMIC DNA]</scope>
</reference>
<proteinExistence type="predicted"/>
<sequence>MVMGVIGTWVPAVWPHTPFFLAALLCYQKCSKEQYERLLAHPRFGPPLRDWLEHSIISRKTKLIALLMIAVSVALSAFFVSSVVLKYLVIAINIGAAIFILKQPSK</sequence>
<dbReference type="PANTHER" id="PTHR35813">
    <property type="entry name" value="INNER MEMBRANE PROTEIN YBAN"/>
    <property type="match status" value="1"/>
</dbReference>
<dbReference type="PANTHER" id="PTHR35813:SF1">
    <property type="entry name" value="INNER MEMBRANE PROTEIN YBAN"/>
    <property type="match status" value="1"/>
</dbReference>
<dbReference type="InterPro" id="IPR007401">
    <property type="entry name" value="DUF454"/>
</dbReference>
<comment type="caution">
    <text evidence="2">The sequence shown here is derived from an EMBL/GenBank/DDBJ whole genome shotgun (WGS) entry which is preliminary data.</text>
</comment>
<dbReference type="Pfam" id="PF04304">
    <property type="entry name" value="DUF454"/>
    <property type="match status" value="1"/>
</dbReference>
<name>A0A1G2D8A2_9BACT</name>
<dbReference type="GO" id="GO:0005886">
    <property type="term" value="C:plasma membrane"/>
    <property type="evidence" value="ECO:0007669"/>
    <property type="project" value="TreeGrafter"/>
</dbReference>
<keyword evidence="1" id="KW-0812">Transmembrane</keyword>
<dbReference type="EMBL" id="MHLL01000015">
    <property type="protein sequence ID" value="OGZ09874.1"/>
    <property type="molecule type" value="Genomic_DNA"/>
</dbReference>
<accession>A0A1G2D8A2</accession>
<evidence type="ECO:0008006" key="4">
    <source>
        <dbReference type="Google" id="ProtNLM"/>
    </source>
</evidence>
<organism evidence="2 3">
    <name type="scientific">Candidatus Lloydbacteria bacterium RIFCSPHIGHO2_02_FULL_50_13</name>
    <dbReference type="NCBI Taxonomy" id="1798661"/>
    <lineage>
        <taxon>Bacteria</taxon>
        <taxon>Candidatus Lloydiibacteriota</taxon>
    </lineage>
</organism>
<keyword evidence="1" id="KW-0472">Membrane</keyword>
<evidence type="ECO:0000313" key="3">
    <source>
        <dbReference type="Proteomes" id="UP000177996"/>
    </source>
</evidence>
<dbReference type="AlphaFoldDB" id="A0A1G2D8A2"/>
<gene>
    <name evidence="2" type="ORF">A3D65_00595</name>
</gene>
<dbReference type="Proteomes" id="UP000177996">
    <property type="component" value="Unassembled WGS sequence"/>
</dbReference>
<protein>
    <recommendedName>
        <fullName evidence="4">DUF454 domain-containing protein</fullName>
    </recommendedName>
</protein>
<feature type="transmembrane region" description="Helical" evidence="1">
    <location>
        <begin position="6"/>
        <end position="27"/>
    </location>
</feature>
<evidence type="ECO:0000313" key="2">
    <source>
        <dbReference type="EMBL" id="OGZ09874.1"/>
    </source>
</evidence>
<feature type="transmembrane region" description="Helical" evidence="1">
    <location>
        <begin position="85"/>
        <end position="101"/>
    </location>
</feature>
<evidence type="ECO:0000256" key="1">
    <source>
        <dbReference type="SAM" id="Phobius"/>
    </source>
</evidence>
<feature type="transmembrane region" description="Helical" evidence="1">
    <location>
        <begin position="63"/>
        <end position="79"/>
    </location>
</feature>